<dbReference type="OrthoDB" id="498590at2759"/>
<evidence type="ECO:0000256" key="2">
    <source>
        <dbReference type="SAM" id="Coils"/>
    </source>
</evidence>
<feature type="compositionally biased region" description="Basic and acidic residues" evidence="3">
    <location>
        <begin position="733"/>
        <end position="743"/>
    </location>
</feature>
<dbReference type="PROSITE" id="PS51425">
    <property type="entry name" value="SCD"/>
    <property type="match status" value="1"/>
</dbReference>
<gene>
    <name evidence="5" type="primary">STAG2</name>
    <name evidence="5" type="ORF">OS493_018379</name>
</gene>
<keyword evidence="6" id="KW-1185">Reference proteome</keyword>
<reference evidence="5" key="1">
    <citation type="submission" date="2023-01" db="EMBL/GenBank/DDBJ databases">
        <title>Genome assembly of the deep-sea coral Lophelia pertusa.</title>
        <authorList>
            <person name="Herrera S."/>
            <person name="Cordes E."/>
        </authorList>
    </citation>
    <scope>NUCLEOTIDE SEQUENCE</scope>
    <source>
        <strain evidence="5">USNM1676648</strain>
        <tissue evidence="5">Polyp</tissue>
    </source>
</reference>
<dbReference type="InterPro" id="IPR013721">
    <property type="entry name" value="STAG"/>
</dbReference>
<dbReference type="Proteomes" id="UP001163046">
    <property type="component" value="Unassembled WGS sequence"/>
</dbReference>
<feature type="domain" description="SCD" evidence="4">
    <location>
        <begin position="482"/>
        <end position="567"/>
    </location>
</feature>
<accession>A0A9W9YFK1</accession>
<dbReference type="InterPro" id="IPR056396">
    <property type="entry name" value="HEAT_SCC3-SA"/>
</dbReference>
<dbReference type="InterPro" id="IPR039662">
    <property type="entry name" value="Cohesin_Scc3/SA"/>
</dbReference>
<evidence type="ECO:0000313" key="6">
    <source>
        <dbReference type="Proteomes" id="UP001163046"/>
    </source>
</evidence>
<feature type="compositionally biased region" description="Low complexity" evidence="3">
    <location>
        <begin position="125"/>
        <end position="143"/>
    </location>
</feature>
<dbReference type="GO" id="GO:0007062">
    <property type="term" value="P:sister chromatid cohesion"/>
    <property type="evidence" value="ECO:0007669"/>
    <property type="project" value="UniProtKB-ARBA"/>
</dbReference>
<dbReference type="InterPro" id="IPR016024">
    <property type="entry name" value="ARM-type_fold"/>
</dbReference>
<comment type="similarity">
    <text evidence="1">Belongs to the SCC3 family.</text>
</comment>
<evidence type="ECO:0000259" key="4">
    <source>
        <dbReference type="PROSITE" id="PS51425"/>
    </source>
</evidence>
<dbReference type="InterPro" id="IPR020839">
    <property type="entry name" value="SCD"/>
</dbReference>
<feature type="compositionally biased region" description="Polar residues" evidence="3">
    <location>
        <begin position="1297"/>
        <end position="1307"/>
    </location>
</feature>
<dbReference type="Pfam" id="PF08514">
    <property type="entry name" value="STAG"/>
    <property type="match status" value="1"/>
</dbReference>
<dbReference type="EMBL" id="MU827787">
    <property type="protein sequence ID" value="KAJ7333202.1"/>
    <property type="molecule type" value="Genomic_DNA"/>
</dbReference>
<dbReference type="SUPFAM" id="SSF48371">
    <property type="entry name" value="ARM repeat"/>
    <property type="match status" value="1"/>
</dbReference>
<keyword evidence="2" id="KW-0175">Coiled coil</keyword>
<feature type="compositionally biased region" description="Acidic residues" evidence="3">
    <location>
        <begin position="190"/>
        <end position="202"/>
    </location>
</feature>
<dbReference type="Pfam" id="PF21581">
    <property type="entry name" value="SCD"/>
    <property type="match status" value="1"/>
</dbReference>
<feature type="region of interest" description="Disordered" evidence="3">
    <location>
        <begin position="1240"/>
        <end position="1500"/>
    </location>
</feature>
<proteinExistence type="inferred from homology"/>
<dbReference type="GO" id="GO:0000785">
    <property type="term" value="C:chromatin"/>
    <property type="evidence" value="ECO:0007669"/>
    <property type="project" value="TreeGrafter"/>
</dbReference>
<evidence type="ECO:0000256" key="3">
    <source>
        <dbReference type="SAM" id="MobiDB-lite"/>
    </source>
</evidence>
<feature type="compositionally biased region" description="Low complexity" evidence="3">
    <location>
        <begin position="1401"/>
        <end position="1413"/>
    </location>
</feature>
<feature type="region of interest" description="Disordered" evidence="3">
    <location>
        <begin position="1"/>
        <end position="269"/>
    </location>
</feature>
<dbReference type="GO" id="GO:0008278">
    <property type="term" value="C:cohesin complex"/>
    <property type="evidence" value="ECO:0007669"/>
    <property type="project" value="TreeGrafter"/>
</dbReference>
<dbReference type="GO" id="GO:0003682">
    <property type="term" value="F:chromatin binding"/>
    <property type="evidence" value="ECO:0007669"/>
    <property type="project" value="TreeGrafter"/>
</dbReference>
<feature type="compositionally biased region" description="Basic and acidic residues" evidence="3">
    <location>
        <begin position="1247"/>
        <end position="1256"/>
    </location>
</feature>
<dbReference type="Pfam" id="PF24571">
    <property type="entry name" value="HEAT_SCC3-SA"/>
    <property type="match status" value="1"/>
</dbReference>
<feature type="compositionally biased region" description="Basic and acidic residues" evidence="3">
    <location>
        <begin position="1360"/>
        <end position="1382"/>
    </location>
</feature>
<sequence>MMPVVQPVEEEASDSSAAPVVEPGEEEASSDSAAPVVEPDEEEASGGSSTPVVEPDEEEASSDSAAPVVEPDEEEASGDSAAPVMEPDEVEASGGSAAPVLQPDEEEASEGSAAPVMEPDEEEASGSSAAPSPSVGTPSPSRSKAGRSPRRSGRKLRQRILYGHQRLAGRAKLTPQQSQVKKTKGTPESGSDDEEEEMEEAGEQPSVNKSSDDSDLETPVQAPTPGRGRKRAADIFKATPPAKRAKSKQASTQKKKSKKSKGGSDADESQGTLFDIVKAGKGALRAVVDDWIESYNSDKENAMVDLIHFFVQCCGCKGTVTTKMLEEEESVNAIRQLTEQFDEDSHEYPLIMTGQPYKKFRVNFVEFVDSLIQQCQHGIIYDEYMLDTLVSWLIRLSDSQVRAFRHTSTLAGMKLVSALIRVAKNVHIELDHTQRQLDSESSKVSSKKAMEKIDLLNNRRQELRQNISDLEDMMNFVHQGMFIHRYRDSRHEVRALCIAEMGEWMKEYSTYFLSDKFLKYTVWSLHDKIGEVRQKAILSLTGLYVVDDFLAQLEPLTERIKERLVAMTLDKENEVAVEAVKLVTLLLKNDRLDEEECQQVEFLVFCTSRNVAKAAGEFLKERLVMAADDEVKKASKSKRGKKADQEVKSVQIKKLIEFFLVSEVHNHAAYLVDSLWETMDLLKDWKLMTDILLDKSDKQGLNDSDEMSLIDIMVCSCKQASTRQGPPGRTVRKGKESKSSVNDKKDLSAHFMQTLPRLLNKFGTDVENVVNLVSLPQYFDLEEYGQRRLGKYLDELLTELSDIVEKHSDVNVLDECGKSFRTLTDNEYTLASTADVSKNKLIDSFVGKFKENLKSGLEADEGDEDDQERFALHVNLARITSFFRSHNLNKWDLYDDLSYIIDYATNNAVPDEILELTFSSMQMLLAWNLTEIDVNEPDKHEMRTLKRRVSQFMSNCDELIQFSSPSVQTVAFRCICDLLIIFAKQLRNRAPTLAPLVYEADHSTQVRLRDYVVSHVFTDLDEDEPEEEDDEQTDTSALELSKKRTVLAGFCKLIAYNVIDMKLVSPVFAFLIKAYSNYGDIIRHTMTKCREISNTSFAKALLLSLQQEFEKLLDDNDGNTDTGSKDFAAIKELAHRFALSFGVDTTKSQARQCVVTLHREGIMYSLRNGDTSVQKETDEPPSNLQFLDVLSEFTFKLIAQDKSGKGGGVLSFLDEHAKEMVQKKGGQWSPLISYRNGLAGQDDEEEGQQKGKEQKGSRAKRKLPMEGDESKEGEWLSKQTKVAAEGKKKKRGRPPKSTVTTAQQTEPPTAKPVRPVKPVEKEMGDDDDDVASSGSGEWTQDEQIPLSSVKKDKRSSAGKAGEERNVAPTERQEQQKRKRDELSQSDEEEVEEHDDDEDFESPSGSSQISWLSSQKARQNSKKARISYSKKDTSGIGRKSLEDIEDEDEIEEYESEDEADNKKQKTPIRVRRERKELPEEFFGDSQEEKNTENDSPLETVF</sequence>
<name>A0A9W9YFK1_9CNID</name>
<feature type="compositionally biased region" description="Basic residues" evidence="3">
    <location>
        <begin position="243"/>
        <end position="261"/>
    </location>
</feature>
<feature type="compositionally biased region" description="Polar residues" evidence="3">
    <location>
        <begin position="1332"/>
        <end position="1346"/>
    </location>
</feature>
<dbReference type="PANTHER" id="PTHR11199">
    <property type="entry name" value="STROMAL ANTIGEN"/>
    <property type="match status" value="1"/>
</dbReference>
<organism evidence="5 6">
    <name type="scientific">Desmophyllum pertusum</name>
    <dbReference type="NCBI Taxonomy" id="174260"/>
    <lineage>
        <taxon>Eukaryota</taxon>
        <taxon>Metazoa</taxon>
        <taxon>Cnidaria</taxon>
        <taxon>Anthozoa</taxon>
        <taxon>Hexacorallia</taxon>
        <taxon>Scleractinia</taxon>
        <taxon>Caryophylliina</taxon>
        <taxon>Caryophylliidae</taxon>
        <taxon>Desmophyllum</taxon>
    </lineage>
</organism>
<feature type="compositionally biased region" description="Acidic residues" evidence="3">
    <location>
        <begin position="1383"/>
        <end position="1400"/>
    </location>
</feature>
<feature type="compositionally biased region" description="Basic and acidic residues" evidence="3">
    <location>
        <begin position="1263"/>
        <end position="1275"/>
    </location>
</feature>
<feature type="compositionally biased region" description="Acidic residues" evidence="3">
    <location>
        <begin position="1442"/>
        <end position="1458"/>
    </location>
</feature>
<protein>
    <submittedName>
        <fullName evidence="5">Cohesin subunit SA-2</fullName>
    </submittedName>
</protein>
<evidence type="ECO:0000256" key="1">
    <source>
        <dbReference type="ARBA" id="ARBA00005486"/>
    </source>
</evidence>
<feature type="region of interest" description="Disordered" evidence="3">
    <location>
        <begin position="721"/>
        <end position="743"/>
    </location>
</feature>
<feature type="coiled-coil region" evidence="2">
    <location>
        <begin position="446"/>
        <end position="473"/>
    </location>
</feature>
<dbReference type="GO" id="GO:0005634">
    <property type="term" value="C:nucleus"/>
    <property type="evidence" value="ECO:0007669"/>
    <property type="project" value="TreeGrafter"/>
</dbReference>
<feature type="compositionally biased region" description="Basic residues" evidence="3">
    <location>
        <begin position="144"/>
        <end position="158"/>
    </location>
</feature>
<dbReference type="PANTHER" id="PTHR11199:SF0">
    <property type="entry name" value="LD34181P-RELATED"/>
    <property type="match status" value="1"/>
</dbReference>
<comment type="caution">
    <text evidence="5">The sequence shown here is derived from an EMBL/GenBank/DDBJ whole genome shotgun (WGS) entry which is preliminary data.</text>
</comment>
<evidence type="ECO:0000313" key="5">
    <source>
        <dbReference type="EMBL" id="KAJ7333202.1"/>
    </source>
</evidence>